<dbReference type="PANTHER" id="PTHR31145:SF4">
    <property type="entry name" value="FLAVIN CARRIER PROTEIN 1-RELATED"/>
    <property type="match status" value="1"/>
</dbReference>
<sequence length="796" mass="89932">MLRCILPVLLGILSFVNADQLLGASALVPCMDTTTVTASQFSILYNHNTRTIYYNASVNVAFSGYVYADIELWVYGLKAISAKINPCSGDTELRELCPLTTGAIDIQSNSVLSKSITKHLPGIAFNVPDLDAYIIAKVRNNTNNDLLACLYVPVYNMRSVQQTSVKWVTAVLSGIGLLVSCILIFMGTSVNSMNISAVTVLMLSYFQSMAFLDMQAIERVPPIASAWNENIIWSVGLIYTSFMQKIFRWYVQATGGTPATYHIYATKPVLVQKLRKRASDLVDQITPRVKDWMHSTSKGRFTTEGKRITQQLMKTTTNLMKRENSGASEAYAKSSSNLVVYRGIERTAYDMHIEVTNAVLTSYTFFIFICVCVVFVFACLWFILSLSTKNKRKEEQFEFPVDKKINPEDNASYNYSEENQSVVHSEPSLDIISQESEIKQLYKYRSVYYFHMLPMILKGTLLNLWQVAFPPVCLFSFWEWTRQDSAAVIVVSVFMFVIALVLLLFNMLRMYLIARKSEKEAGTPGFLLYSDTHTLHKYGYLYSMFNSKYYFFGMVYAAYNFCKACFVGFAQSSGQTQALALFIIEVAMFITVCVTKPFLSKAVNGIQITTHVVITLNAMFFLFFSNLMTQPLIVNGVMGVIYFVLNAAYSLVLLLYIIIFSFICVFWSKKRHRRHAPVDDRQSFILNPEGAGGRDAADELQALGKASQADHIAEGENPVWFQRQSLHEVQNPFEPPVAPPTPQFRGERFSISSPRTFTMNSDTSTKDVPVLNELDSRHRSRESQTSIGLSHWNTKA</sequence>
<comment type="caution">
    <text evidence="11">The sequence shown here is derived from an EMBL/GenBank/DDBJ whole genome shotgun (WGS) entry which is preliminary data.</text>
</comment>
<dbReference type="AlphaFoldDB" id="A0AAV5RH80"/>
<comment type="similarity">
    <text evidence="2">Belongs to the transient receptor potential (TRP) ion channel family.</text>
</comment>
<organism evidence="11 12">
    <name type="scientific">Starmerella bacillaris</name>
    <name type="common">Yeast</name>
    <name type="synonym">Candida zemplinina</name>
    <dbReference type="NCBI Taxonomy" id="1247836"/>
    <lineage>
        <taxon>Eukaryota</taxon>
        <taxon>Fungi</taxon>
        <taxon>Dikarya</taxon>
        <taxon>Ascomycota</taxon>
        <taxon>Saccharomycotina</taxon>
        <taxon>Dipodascomycetes</taxon>
        <taxon>Dipodascales</taxon>
        <taxon>Trichomonascaceae</taxon>
        <taxon>Starmerella</taxon>
    </lineage>
</organism>
<feature type="domain" description="ML-like" evidence="10">
    <location>
        <begin position="20"/>
        <end position="161"/>
    </location>
</feature>
<comment type="subcellular location">
    <subcellularLocation>
        <location evidence="1">Membrane</location>
        <topology evidence="1">Multi-pass membrane protein</topology>
    </subcellularLocation>
</comment>
<feature type="transmembrane region" description="Helical" evidence="8">
    <location>
        <begin position="576"/>
        <end position="594"/>
    </location>
</feature>
<feature type="transmembrane region" description="Helical" evidence="8">
    <location>
        <begin position="363"/>
        <end position="384"/>
    </location>
</feature>
<evidence type="ECO:0000256" key="2">
    <source>
        <dbReference type="ARBA" id="ARBA00010642"/>
    </source>
</evidence>
<feature type="compositionally biased region" description="Pro residues" evidence="7">
    <location>
        <begin position="733"/>
        <end position="742"/>
    </location>
</feature>
<dbReference type="GO" id="GO:0009272">
    <property type="term" value="P:fungal-type cell wall biogenesis"/>
    <property type="evidence" value="ECO:0007669"/>
    <property type="project" value="TreeGrafter"/>
</dbReference>
<dbReference type="Pfam" id="PF06011">
    <property type="entry name" value="TRP"/>
    <property type="match status" value="1"/>
</dbReference>
<dbReference type="PANTHER" id="PTHR31145">
    <property type="entry name" value="INTEGRAL MEMBRANE PROTEIN (AFU_ORTHOLOGUE AFUA_7G01610)"/>
    <property type="match status" value="1"/>
</dbReference>
<dbReference type="InterPro" id="IPR010308">
    <property type="entry name" value="TRP_C"/>
</dbReference>
<evidence type="ECO:0000256" key="9">
    <source>
        <dbReference type="SAM" id="SignalP"/>
    </source>
</evidence>
<feature type="transmembrane region" description="Helical" evidence="8">
    <location>
        <begin position="447"/>
        <end position="465"/>
    </location>
</feature>
<feature type="compositionally biased region" description="Polar residues" evidence="7">
    <location>
        <begin position="750"/>
        <end position="763"/>
    </location>
</feature>
<feature type="transmembrane region" description="Helical" evidence="8">
    <location>
        <begin position="167"/>
        <end position="186"/>
    </location>
</feature>
<feature type="compositionally biased region" description="Polar residues" evidence="7">
    <location>
        <begin position="783"/>
        <end position="796"/>
    </location>
</feature>
<evidence type="ECO:0000256" key="5">
    <source>
        <dbReference type="ARBA" id="ARBA00022989"/>
    </source>
</evidence>
<dbReference type="Proteomes" id="UP001362899">
    <property type="component" value="Unassembled WGS sequence"/>
</dbReference>
<evidence type="ECO:0000256" key="7">
    <source>
        <dbReference type="SAM" id="MobiDB-lite"/>
    </source>
</evidence>
<gene>
    <name evidence="11" type="ORF">DASB73_015250</name>
</gene>
<keyword evidence="5 8" id="KW-1133">Transmembrane helix</keyword>
<feature type="transmembrane region" description="Helical" evidence="8">
    <location>
        <begin position="606"/>
        <end position="628"/>
    </location>
</feature>
<dbReference type="Pfam" id="PF14558">
    <property type="entry name" value="TRP_N"/>
    <property type="match status" value="1"/>
</dbReference>
<evidence type="ECO:0000256" key="4">
    <source>
        <dbReference type="ARBA" id="ARBA00022729"/>
    </source>
</evidence>
<dbReference type="InterPro" id="IPR040241">
    <property type="entry name" value="TRP_Flc/Pkd2-like"/>
</dbReference>
<evidence type="ECO:0000313" key="12">
    <source>
        <dbReference type="Proteomes" id="UP001362899"/>
    </source>
</evidence>
<keyword evidence="12" id="KW-1185">Reference proteome</keyword>
<feature type="transmembrane region" description="Helical" evidence="8">
    <location>
        <begin position="549"/>
        <end position="570"/>
    </location>
</feature>
<keyword evidence="6 8" id="KW-0472">Membrane</keyword>
<dbReference type="GO" id="GO:0055085">
    <property type="term" value="P:transmembrane transport"/>
    <property type="evidence" value="ECO:0007669"/>
    <property type="project" value="TreeGrafter"/>
</dbReference>
<evidence type="ECO:0000256" key="3">
    <source>
        <dbReference type="ARBA" id="ARBA00022692"/>
    </source>
</evidence>
<name>A0AAV5RH80_STABA</name>
<accession>A0AAV5RH80</accession>
<evidence type="ECO:0000256" key="8">
    <source>
        <dbReference type="SAM" id="Phobius"/>
    </source>
</evidence>
<dbReference type="GO" id="GO:0016020">
    <property type="term" value="C:membrane"/>
    <property type="evidence" value="ECO:0007669"/>
    <property type="project" value="UniProtKB-SubCell"/>
</dbReference>
<dbReference type="EMBL" id="BTGC01000003">
    <property type="protein sequence ID" value="GMM50567.1"/>
    <property type="molecule type" value="Genomic_DNA"/>
</dbReference>
<evidence type="ECO:0000256" key="1">
    <source>
        <dbReference type="ARBA" id="ARBA00004141"/>
    </source>
</evidence>
<evidence type="ECO:0000256" key="6">
    <source>
        <dbReference type="ARBA" id="ARBA00023136"/>
    </source>
</evidence>
<feature type="transmembrane region" description="Helical" evidence="8">
    <location>
        <begin position="485"/>
        <end position="508"/>
    </location>
</feature>
<reference evidence="11 12" key="1">
    <citation type="journal article" date="2023" name="Elife">
        <title>Identification of key yeast species and microbe-microbe interactions impacting larval growth of Drosophila in the wild.</title>
        <authorList>
            <person name="Mure A."/>
            <person name="Sugiura Y."/>
            <person name="Maeda R."/>
            <person name="Honda K."/>
            <person name="Sakurai N."/>
            <person name="Takahashi Y."/>
            <person name="Watada M."/>
            <person name="Katoh T."/>
            <person name="Gotoh A."/>
            <person name="Gotoh Y."/>
            <person name="Taniguchi I."/>
            <person name="Nakamura K."/>
            <person name="Hayashi T."/>
            <person name="Katayama T."/>
            <person name="Uemura T."/>
            <person name="Hattori Y."/>
        </authorList>
    </citation>
    <scope>NUCLEOTIDE SEQUENCE [LARGE SCALE GENOMIC DNA]</scope>
    <source>
        <strain evidence="11 12">SB-73</strain>
    </source>
</reference>
<feature type="region of interest" description="Disordered" evidence="7">
    <location>
        <begin position="731"/>
        <end position="796"/>
    </location>
</feature>
<feature type="transmembrane region" description="Helical" evidence="8">
    <location>
        <begin position="640"/>
        <end position="667"/>
    </location>
</feature>
<keyword evidence="3 8" id="KW-0812">Transmembrane</keyword>
<protein>
    <submittedName>
        <fullName evidence="11">Flavin adenine dinucleotide transporter</fullName>
    </submittedName>
</protein>
<proteinExistence type="inferred from homology"/>
<evidence type="ECO:0000313" key="11">
    <source>
        <dbReference type="EMBL" id="GMM50567.1"/>
    </source>
</evidence>
<dbReference type="InterPro" id="IPR032800">
    <property type="entry name" value="TRP_N"/>
</dbReference>
<dbReference type="SMART" id="SM01320">
    <property type="entry name" value="TRP_N"/>
    <property type="match status" value="1"/>
</dbReference>
<keyword evidence="4 9" id="KW-0732">Signal</keyword>
<feature type="chain" id="PRO_5043338479" evidence="9">
    <location>
        <begin position="19"/>
        <end position="796"/>
    </location>
</feature>
<evidence type="ECO:0000259" key="10">
    <source>
        <dbReference type="SMART" id="SM01320"/>
    </source>
</evidence>
<feature type="signal peptide" evidence="9">
    <location>
        <begin position="1"/>
        <end position="18"/>
    </location>
</feature>